<dbReference type="AlphaFoldDB" id="A0AAU3I0S7"/>
<organism evidence="2">
    <name type="scientific">Streptomyces sp. NBC_01393</name>
    <dbReference type="NCBI Taxonomy" id="2903851"/>
    <lineage>
        <taxon>Bacteria</taxon>
        <taxon>Bacillati</taxon>
        <taxon>Actinomycetota</taxon>
        <taxon>Actinomycetes</taxon>
        <taxon>Kitasatosporales</taxon>
        <taxon>Streptomycetaceae</taxon>
        <taxon>Streptomyces</taxon>
    </lineage>
</organism>
<gene>
    <name evidence="2" type="ORF">OG699_25305</name>
</gene>
<protein>
    <submittedName>
        <fullName evidence="2">Uncharacterized protein</fullName>
    </submittedName>
</protein>
<sequence length="91" mass="9648">MTGGPTRPSGDCPTGGECPKWFGRRQLERQVERIQERTDGHALISTGIGAEDDAVGKAEKAAAAYRAYAKGTGKPSSVTVHNVYGDSLVTR</sequence>
<proteinExistence type="predicted"/>
<dbReference type="EMBL" id="CP109546">
    <property type="protein sequence ID" value="WTZ11002.1"/>
    <property type="molecule type" value="Genomic_DNA"/>
</dbReference>
<evidence type="ECO:0000256" key="1">
    <source>
        <dbReference type="SAM" id="MobiDB-lite"/>
    </source>
</evidence>
<feature type="region of interest" description="Disordered" evidence="1">
    <location>
        <begin position="1"/>
        <end position="20"/>
    </location>
</feature>
<reference evidence="2" key="1">
    <citation type="submission" date="2022-10" db="EMBL/GenBank/DDBJ databases">
        <title>The complete genomes of actinobacterial strains from the NBC collection.</title>
        <authorList>
            <person name="Joergensen T.S."/>
            <person name="Alvarez Arevalo M."/>
            <person name="Sterndorff E.B."/>
            <person name="Faurdal D."/>
            <person name="Vuksanovic O."/>
            <person name="Mourched A.-S."/>
            <person name="Charusanti P."/>
            <person name="Shaw S."/>
            <person name="Blin K."/>
            <person name="Weber T."/>
        </authorList>
    </citation>
    <scope>NUCLEOTIDE SEQUENCE</scope>
    <source>
        <strain evidence="2">NBC_01393</strain>
    </source>
</reference>
<accession>A0AAU3I0S7</accession>
<evidence type="ECO:0000313" key="2">
    <source>
        <dbReference type="EMBL" id="WTZ11002.1"/>
    </source>
</evidence>
<name>A0AAU3I0S7_9ACTN</name>